<organism evidence="3 4">
    <name type="scientific">Leptotrombidium deliense</name>
    <dbReference type="NCBI Taxonomy" id="299467"/>
    <lineage>
        <taxon>Eukaryota</taxon>
        <taxon>Metazoa</taxon>
        <taxon>Ecdysozoa</taxon>
        <taxon>Arthropoda</taxon>
        <taxon>Chelicerata</taxon>
        <taxon>Arachnida</taxon>
        <taxon>Acari</taxon>
        <taxon>Acariformes</taxon>
        <taxon>Trombidiformes</taxon>
        <taxon>Prostigmata</taxon>
        <taxon>Anystina</taxon>
        <taxon>Parasitengona</taxon>
        <taxon>Trombiculoidea</taxon>
        <taxon>Trombiculidae</taxon>
        <taxon>Leptotrombidium</taxon>
    </lineage>
</organism>
<name>A0A443RZV1_9ACAR</name>
<proteinExistence type="predicted"/>
<evidence type="ECO:0000313" key="4">
    <source>
        <dbReference type="Proteomes" id="UP000288716"/>
    </source>
</evidence>
<dbReference type="OrthoDB" id="4033880at2759"/>
<dbReference type="InterPro" id="IPR013809">
    <property type="entry name" value="ENTH"/>
</dbReference>
<keyword evidence="4" id="KW-1185">Reference proteome</keyword>
<dbReference type="AlphaFoldDB" id="A0A443RZV1"/>
<dbReference type="GO" id="GO:0006897">
    <property type="term" value="P:endocytosis"/>
    <property type="evidence" value="ECO:0007669"/>
    <property type="project" value="TreeGrafter"/>
</dbReference>
<feature type="non-terminal residue" evidence="3">
    <location>
        <position position="307"/>
    </location>
</feature>
<dbReference type="Pfam" id="PF01417">
    <property type="entry name" value="ENTH"/>
    <property type="match status" value="1"/>
</dbReference>
<dbReference type="GO" id="GO:0030125">
    <property type="term" value="C:clathrin vesicle coat"/>
    <property type="evidence" value="ECO:0007669"/>
    <property type="project" value="TreeGrafter"/>
</dbReference>
<dbReference type="GO" id="GO:0005543">
    <property type="term" value="F:phospholipid binding"/>
    <property type="evidence" value="ECO:0007669"/>
    <property type="project" value="TreeGrafter"/>
</dbReference>
<dbReference type="EMBL" id="NCKV01015296">
    <property type="protein sequence ID" value="RWS20822.1"/>
    <property type="molecule type" value="Genomic_DNA"/>
</dbReference>
<dbReference type="PANTHER" id="PTHR12276:SF45">
    <property type="entry name" value="CLATHRIN INTERACTOR 1"/>
    <property type="match status" value="1"/>
</dbReference>
<dbReference type="PANTHER" id="PTHR12276">
    <property type="entry name" value="EPSIN/ENT-RELATED"/>
    <property type="match status" value="1"/>
</dbReference>
<sequence length="307" mass="35189">MNYTEIEAKVREATNDEAWGPTGQLMQEIATHTFTYENFPEVMGMLWKRMLQDNRKNWRRTYKSLVLLNYLVRNGSERVVTSSREHIYDLRQLENYTFIDEHGKDQGLNVRHCAKKLIEFIQDDEKLRDERKKAKKNKDKYIGVASDMIGGPNRYSDNWSDNRKKDMKYDFNDFDSKFGKMTAGTVYKDSPTSEVSNEEKSEKRFTDEPESECPTDDNKSQKSKLNSNGTNNNKVSNGNKKKSEAPKVIDLGAAVKSFIEEEKNNSNKGTEGHKDLLSDIFSDVGSTNASSAVANDNDFADFSQFQA</sequence>
<evidence type="ECO:0000256" key="1">
    <source>
        <dbReference type="SAM" id="MobiDB-lite"/>
    </source>
</evidence>
<evidence type="ECO:0000259" key="2">
    <source>
        <dbReference type="PROSITE" id="PS50942"/>
    </source>
</evidence>
<protein>
    <recommendedName>
        <fullName evidence="2">ENTH domain-containing protein</fullName>
    </recommendedName>
</protein>
<dbReference type="GO" id="GO:0005768">
    <property type="term" value="C:endosome"/>
    <property type="evidence" value="ECO:0007669"/>
    <property type="project" value="TreeGrafter"/>
</dbReference>
<dbReference type="GO" id="GO:0030276">
    <property type="term" value="F:clathrin binding"/>
    <property type="evidence" value="ECO:0007669"/>
    <property type="project" value="TreeGrafter"/>
</dbReference>
<dbReference type="FunFam" id="1.25.40.90:FF:000006">
    <property type="entry name" value="Clathrin interactor 1"/>
    <property type="match status" value="1"/>
</dbReference>
<gene>
    <name evidence="3" type="ORF">B4U80_11210</name>
</gene>
<reference evidence="3 4" key="1">
    <citation type="journal article" date="2018" name="Gigascience">
        <title>Genomes of trombidid mites reveal novel predicted allergens and laterally-transferred genes associated with secondary metabolism.</title>
        <authorList>
            <person name="Dong X."/>
            <person name="Chaisiri K."/>
            <person name="Xia D."/>
            <person name="Armstrong S.D."/>
            <person name="Fang Y."/>
            <person name="Donnelly M.J."/>
            <person name="Kadowaki T."/>
            <person name="McGarry J.W."/>
            <person name="Darby A.C."/>
            <person name="Makepeace B.L."/>
        </authorList>
    </citation>
    <scope>NUCLEOTIDE SEQUENCE [LARGE SCALE GENOMIC DNA]</scope>
    <source>
        <strain evidence="3">UoL-UT</strain>
    </source>
</reference>
<comment type="caution">
    <text evidence="3">The sequence shown here is derived from an EMBL/GenBank/DDBJ whole genome shotgun (WGS) entry which is preliminary data.</text>
</comment>
<feature type="compositionally biased region" description="Low complexity" evidence="1">
    <location>
        <begin position="223"/>
        <end position="238"/>
    </location>
</feature>
<feature type="domain" description="ENTH" evidence="2">
    <location>
        <begin position="1"/>
        <end position="131"/>
    </location>
</feature>
<accession>A0A443RZV1</accession>
<dbReference type="SMART" id="SM00273">
    <property type="entry name" value="ENTH"/>
    <property type="match status" value="1"/>
</dbReference>
<evidence type="ECO:0000313" key="3">
    <source>
        <dbReference type="EMBL" id="RWS20822.1"/>
    </source>
</evidence>
<dbReference type="Gene3D" id="1.25.40.90">
    <property type="match status" value="1"/>
</dbReference>
<dbReference type="GO" id="GO:0005886">
    <property type="term" value="C:plasma membrane"/>
    <property type="evidence" value="ECO:0007669"/>
    <property type="project" value="TreeGrafter"/>
</dbReference>
<feature type="region of interest" description="Disordered" evidence="1">
    <location>
        <begin position="183"/>
        <end position="248"/>
    </location>
</feature>
<feature type="compositionally biased region" description="Basic and acidic residues" evidence="1">
    <location>
        <begin position="197"/>
        <end position="207"/>
    </location>
</feature>
<dbReference type="SUPFAM" id="SSF48464">
    <property type="entry name" value="ENTH/VHS domain"/>
    <property type="match status" value="1"/>
</dbReference>
<dbReference type="CDD" id="cd16989">
    <property type="entry name" value="ENTH_EpsinR"/>
    <property type="match status" value="1"/>
</dbReference>
<dbReference type="VEuPathDB" id="VectorBase:LDEU011218"/>
<dbReference type="STRING" id="299467.A0A443RZV1"/>
<dbReference type="InterPro" id="IPR008942">
    <property type="entry name" value="ENTH_VHS"/>
</dbReference>
<dbReference type="PROSITE" id="PS50942">
    <property type="entry name" value="ENTH"/>
    <property type="match status" value="1"/>
</dbReference>
<dbReference type="Proteomes" id="UP000288716">
    <property type="component" value="Unassembled WGS sequence"/>
</dbReference>